<dbReference type="NCBIfam" id="TIGR00654">
    <property type="entry name" value="PhzF_family"/>
    <property type="match status" value="1"/>
</dbReference>
<dbReference type="InterPro" id="IPR003719">
    <property type="entry name" value="Phenazine_PhzF-like"/>
</dbReference>
<dbReference type="Proteomes" id="UP000032874">
    <property type="component" value="Unassembled WGS sequence"/>
</dbReference>
<dbReference type="GO" id="GO:0005737">
    <property type="term" value="C:cytoplasm"/>
    <property type="evidence" value="ECO:0007669"/>
    <property type="project" value="TreeGrafter"/>
</dbReference>
<evidence type="ECO:0000313" key="4">
    <source>
        <dbReference type="EMBL" id="KFX22577.1"/>
    </source>
</evidence>
<feature type="active site" evidence="2">
    <location>
        <position position="45"/>
    </location>
</feature>
<keyword evidence="3" id="KW-0413">Isomerase</keyword>
<comment type="caution">
    <text evidence="3">The sequence shown here is derived from an EMBL/GenBank/DDBJ whole genome shotgun (WGS) entry which is preliminary data.</text>
</comment>
<proteinExistence type="inferred from homology"/>
<dbReference type="OrthoDB" id="9788221at2"/>
<dbReference type="SUPFAM" id="SSF54506">
    <property type="entry name" value="Diaminopimelate epimerase-like"/>
    <property type="match status" value="1"/>
</dbReference>
<dbReference type="EMBL" id="JQHM01000001">
    <property type="protein sequence ID" value="KFX07056.1"/>
    <property type="molecule type" value="Genomic_DNA"/>
</dbReference>
<protein>
    <submittedName>
        <fullName evidence="3">2,3-dihydro-3-hydroxyanthranilate isomerase</fullName>
    </submittedName>
</protein>
<evidence type="ECO:0000256" key="1">
    <source>
        <dbReference type="ARBA" id="ARBA00008270"/>
    </source>
</evidence>
<dbReference type="PANTHER" id="PTHR13774:SF32">
    <property type="entry name" value="ANTISENSE-ENHANCING SEQUENCE 1"/>
    <property type="match status" value="1"/>
</dbReference>
<dbReference type="PANTHER" id="PTHR13774">
    <property type="entry name" value="PHENAZINE BIOSYNTHESIS PROTEIN"/>
    <property type="match status" value="1"/>
</dbReference>
<accession>A0A093T402</accession>
<dbReference type="Proteomes" id="UP000032869">
    <property type="component" value="Unassembled WGS sequence"/>
</dbReference>
<dbReference type="EMBL" id="JQHL01000001">
    <property type="protein sequence ID" value="KFX22577.1"/>
    <property type="molecule type" value="Genomic_DNA"/>
</dbReference>
<dbReference type="GO" id="GO:0016853">
    <property type="term" value="F:isomerase activity"/>
    <property type="evidence" value="ECO:0007669"/>
    <property type="project" value="UniProtKB-KW"/>
</dbReference>
<dbReference type="PIRSF" id="PIRSF016184">
    <property type="entry name" value="PhzC_PhzF"/>
    <property type="match status" value="1"/>
</dbReference>
<dbReference type="RefSeq" id="WP_039300806.1">
    <property type="nucleotide sequence ID" value="NZ_JAODTE010000001.1"/>
</dbReference>
<keyword evidence="5" id="KW-1185">Reference proteome</keyword>
<evidence type="ECO:0000313" key="5">
    <source>
        <dbReference type="Proteomes" id="UP000032869"/>
    </source>
</evidence>
<dbReference type="STRING" id="55207.KP22_02915"/>
<dbReference type="Gene3D" id="3.10.310.10">
    <property type="entry name" value="Diaminopimelate Epimerase, Chain A, domain 1"/>
    <property type="match status" value="2"/>
</dbReference>
<dbReference type="Pfam" id="PF02567">
    <property type="entry name" value="PhzC-PhzF"/>
    <property type="match status" value="1"/>
</dbReference>
<sequence>MHHYAIVNAFSDRPLAGNPVAVFFDCDELETNVMQRIAAEMRLSESTFVSQPKHGGDVHVRIFTPVNELGFAGHPLLGTALALSLRLGKSTLNIETAKGIFPFTLEYPERLGDAVVAHIDMVQPEPVIQRYTQTDALLHALGVPCSTLPVEMYDVGPRHVFVGVETLEMLSALVPDQRALARHENIAALCFCRTGNTWRMRMFSPAYGVVEDAATGSAAGPLALHLARHGVTRFGTTLEILQGVEMGHPSKMYGLAQADGEKYRLYAGGHAIQVAQGTYFI</sequence>
<gene>
    <name evidence="4" type="ORF">JV35_05255</name>
    <name evidence="3" type="ORF">KP22_02915</name>
</gene>
<reference evidence="5 6" key="1">
    <citation type="submission" date="2014-08" db="EMBL/GenBank/DDBJ databases">
        <title>Genome sequences of NCPPB Pectobacterium isolates.</title>
        <authorList>
            <person name="Glover R.H."/>
            <person name="Sapp M."/>
            <person name="Elphinstone J."/>
        </authorList>
    </citation>
    <scope>NUCLEOTIDE SEQUENCE [LARGE SCALE GENOMIC DNA]</scope>
    <source>
        <strain evidence="4 5">NCPPB 2793</strain>
        <strain evidence="3 6">NCPPB 2795</strain>
    </source>
</reference>
<dbReference type="eggNOG" id="COG0384">
    <property type="taxonomic scope" value="Bacteria"/>
</dbReference>
<dbReference type="AlphaFoldDB" id="A0A093T402"/>
<organism evidence="3 6">
    <name type="scientific">Pectobacterium betavasculorum</name>
    <dbReference type="NCBI Taxonomy" id="55207"/>
    <lineage>
        <taxon>Bacteria</taxon>
        <taxon>Pseudomonadati</taxon>
        <taxon>Pseudomonadota</taxon>
        <taxon>Gammaproteobacteria</taxon>
        <taxon>Enterobacterales</taxon>
        <taxon>Pectobacteriaceae</taxon>
        <taxon>Pectobacterium</taxon>
    </lineage>
</organism>
<name>A0A093T402_9GAMM</name>
<comment type="similarity">
    <text evidence="1">Belongs to the PhzF family.</text>
</comment>
<evidence type="ECO:0000256" key="2">
    <source>
        <dbReference type="PIRSR" id="PIRSR016184-1"/>
    </source>
</evidence>
<evidence type="ECO:0000313" key="6">
    <source>
        <dbReference type="Proteomes" id="UP000032874"/>
    </source>
</evidence>
<evidence type="ECO:0000313" key="3">
    <source>
        <dbReference type="EMBL" id="KFX07056.1"/>
    </source>
</evidence>